<organism evidence="10">
    <name type="scientific">Taxus chinensis</name>
    <name type="common">Chinese yew</name>
    <name type="synonym">Taxus wallichiana var. chinensis</name>
    <dbReference type="NCBI Taxonomy" id="29808"/>
    <lineage>
        <taxon>Eukaryota</taxon>
        <taxon>Viridiplantae</taxon>
        <taxon>Streptophyta</taxon>
        <taxon>Embryophyta</taxon>
        <taxon>Tracheophyta</taxon>
        <taxon>Spermatophyta</taxon>
        <taxon>Pinopsida</taxon>
        <taxon>Pinidae</taxon>
        <taxon>Conifers II</taxon>
        <taxon>Cupressales</taxon>
        <taxon>Taxaceae</taxon>
        <taxon>Taxus</taxon>
    </lineage>
</organism>
<comment type="cofactor">
    <cofactor evidence="8">
        <name>heme</name>
        <dbReference type="ChEBI" id="CHEBI:30413"/>
    </cofactor>
</comment>
<evidence type="ECO:0000256" key="3">
    <source>
        <dbReference type="ARBA" id="ARBA00022617"/>
    </source>
</evidence>
<dbReference type="GO" id="GO:0042617">
    <property type="term" value="P:paclitaxel biosynthetic process"/>
    <property type="evidence" value="ECO:0007669"/>
    <property type="project" value="UniProtKB-UniPathway"/>
</dbReference>
<dbReference type="PANTHER" id="PTHR47944">
    <property type="entry name" value="CYTOCHROME P450 98A9"/>
    <property type="match status" value="1"/>
</dbReference>
<comment type="pathway">
    <text evidence="1">Alkaloid biosynthesis; taxol biosynthesis.</text>
</comment>
<dbReference type="GO" id="GO:0020037">
    <property type="term" value="F:heme binding"/>
    <property type="evidence" value="ECO:0007669"/>
    <property type="project" value="InterPro"/>
</dbReference>
<dbReference type="GO" id="GO:0005506">
    <property type="term" value="F:iron ion binding"/>
    <property type="evidence" value="ECO:0007669"/>
    <property type="project" value="InterPro"/>
</dbReference>
<protein>
    <submittedName>
        <fullName evidence="10">CYP703D4</fullName>
    </submittedName>
</protein>
<dbReference type="GO" id="GO:0004497">
    <property type="term" value="F:monooxygenase activity"/>
    <property type="evidence" value="ECO:0007669"/>
    <property type="project" value="UniProtKB-KW"/>
</dbReference>
<dbReference type="CDD" id="cd20618">
    <property type="entry name" value="CYP71_clan"/>
    <property type="match status" value="1"/>
</dbReference>
<evidence type="ECO:0000256" key="2">
    <source>
        <dbReference type="ARBA" id="ARBA00010617"/>
    </source>
</evidence>
<proteinExistence type="evidence at transcript level"/>
<evidence type="ECO:0000313" key="10">
    <source>
        <dbReference type="EMBL" id="ATG29914.1"/>
    </source>
</evidence>
<dbReference type="SUPFAM" id="SSF48264">
    <property type="entry name" value="Cytochrome P450"/>
    <property type="match status" value="1"/>
</dbReference>
<dbReference type="PROSITE" id="PS00086">
    <property type="entry name" value="CYTOCHROME_P450"/>
    <property type="match status" value="1"/>
</dbReference>
<dbReference type="UniPathway" id="UPA00842"/>
<name>A0A291FAV9_TAXCH</name>
<keyword evidence="6 8" id="KW-0408">Iron</keyword>
<accession>A0A291FAV9</accession>
<dbReference type="PRINTS" id="PR00463">
    <property type="entry name" value="EP450I"/>
</dbReference>
<dbReference type="AlphaFoldDB" id="A0A291FAV9"/>
<dbReference type="PRINTS" id="PR00385">
    <property type="entry name" value="P450"/>
</dbReference>
<evidence type="ECO:0000256" key="1">
    <source>
        <dbReference type="ARBA" id="ARBA00005122"/>
    </source>
</evidence>
<keyword evidence="9" id="KW-0503">Monooxygenase</keyword>
<evidence type="ECO:0000256" key="4">
    <source>
        <dbReference type="ARBA" id="ARBA00022723"/>
    </source>
</evidence>
<comment type="similarity">
    <text evidence="2 9">Belongs to the cytochrome P450 family.</text>
</comment>
<evidence type="ECO:0000256" key="8">
    <source>
        <dbReference type="PIRSR" id="PIRSR602401-1"/>
    </source>
</evidence>
<keyword evidence="7" id="KW-0876">Taxol biosynthesis</keyword>
<evidence type="ECO:0000256" key="6">
    <source>
        <dbReference type="ARBA" id="ARBA00023004"/>
    </source>
</evidence>
<dbReference type="InterPro" id="IPR002401">
    <property type="entry name" value="Cyt_P450_E_grp-I"/>
</dbReference>
<reference evidence="10" key="1">
    <citation type="journal article" date="2017" name="Front. Plant Sci.">
        <title>Transcriptome Assembly and Systematic Identification of Novel Cytochrome P450s in Taxus chinensis.</title>
        <authorList>
            <person name="Liao W."/>
            <person name="Zhao S."/>
            <person name="Zhang M."/>
            <person name="Dong K."/>
            <person name="Chen Y."/>
            <person name="Fu C."/>
            <person name="Yu L."/>
        </authorList>
    </citation>
    <scope>NUCLEOTIDE SEQUENCE</scope>
</reference>
<dbReference type="InterPro" id="IPR017972">
    <property type="entry name" value="Cyt_P450_CS"/>
</dbReference>
<dbReference type="InterPro" id="IPR001128">
    <property type="entry name" value="Cyt_P450"/>
</dbReference>
<evidence type="ECO:0000256" key="7">
    <source>
        <dbReference type="ARBA" id="ARBA00023059"/>
    </source>
</evidence>
<dbReference type="GO" id="GO:0016705">
    <property type="term" value="F:oxidoreductase activity, acting on paired donors, with incorporation or reduction of molecular oxygen"/>
    <property type="evidence" value="ECO:0007669"/>
    <property type="project" value="InterPro"/>
</dbReference>
<evidence type="ECO:0000256" key="9">
    <source>
        <dbReference type="RuleBase" id="RU000461"/>
    </source>
</evidence>
<dbReference type="InterPro" id="IPR036396">
    <property type="entry name" value="Cyt_P450_sf"/>
</dbReference>
<keyword evidence="3 8" id="KW-0349">Heme</keyword>
<dbReference type="Pfam" id="PF00067">
    <property type="entry name" value="p450"/>
    <property type="match status" value="1"/>
</dbReference>
<evidence type="ECO:0000256" key="5">
    <source>
        <dbReference type="ARBA" id="ARBA00023002"/>
    </source>
</evidence>
<dbReference type="Gene3D" id="1.10.630.10">
    <property type="entry name" value="Cytochrome P450"/>
    <property type="match status" value="1"/>
</dbReference>
<keyword evidence="5 9" id="KW-0560">Oxidoreductase</keyword>
<feature type="binding site" description="axial binding residue" evidence="8">
    <location>
        <position position="461"/>
    </location>
    <ligand>
        <name>heme</name>
        <dbReference type="ChEBI" id="CHEBI:30413"/>
    </ligand>
    <ligandPart>
        <name>Fe</name>
        <dbReference type="ChEBI" id="CHEBI:18248"/>
    </ligandPart>
</feature>
<sequence>MCSWFVEAVRIITEHVLGSWIQYLLLAITLTVYRQSLLKWKGRKQLKLPPGPRRWPIVGNLLQIGHVPHLGMQKFTQKYGPLVYIHIGMVPTVVTDDPKYVKEFLLKQDHIFASRPKNIASEHFTFGGNDIAFAPYGPHWRAVRKICLMELLTQKKIDSFRQGRNDEVECMVKDVWRASLEGKSINMRNFFGALTSNAITRMVLGQRFFGRKGAGPEIAAEHKAKIYESFSLINAFNVGDYLPFLRPLDLQGHERRMKEIMKWVDNLYASIIEEQRLEFKTSSETGPLNFVHTLLEAERRDKTLSITKIKAILIDIVAAGTDTSSVTSEWTMAELLRHPEFMTRVQKEIDEVVGYERHVEESDLVNLRILRAVVKEVFRLHPVGGFLIPHISMKDTKVQGYDIPKNTRVLINTYSLGRNPAFWSNPNSFEPQRFLTDDKDNVDFIEPDCRIVPFGAGRRGCPGATLGMNVVLLGLARLIHLFNWSPISKEKLEDSDMVEALGYTVKGVPLEAIAKPRLGSLLFQ</sequence>
<keyword evidence="4 8" id="KW-0479">Metal-binding</keyword>
<dbReference type="PANTHER" id="PTHR47944:SF16">
    <property type="entry name" value="CYTOCHROME P450 FAMILY 1 SUBFAMILY A POLYPEPTIDE 1"/>
    <property type="match status" value="1"/>
</dbReference>
<dbReference type="EMBL" id="MF448593">
    <property type="protein sequence ID" value="ATG29914.1"/>
    <property type="molecule type" value="mRNA"/>
</dbReference>